<dbReference type="AlphaFoldDB" id="A0A512ATR8"/>
<dbReference type="RefSeq" id="WP_174761911.1">
    <property type="nucleotide sequence ID" value="NZ_BJYS01000003.1"/>
</dbReference>
<proteinExistence type="predicted"/>
<sequence length="52" mass="5758">MHDTPFGQRLSTYMISQNIPDGAVPMSLLADHPNAQFDFYRPGLGTGAVERH</sequence>
<dbReference type="EMBL" id="BJYS01000003">
    <property type="protein sequence ID" value="GEO03105.1"/>
    <property type="molecule type" value="Genomic_DNA"/>
</dbReference>
<reference evidence="1 2" key="1">
    <citation type="submission" date="2019-07" db="EMBL/GenBank/DDBJ databases">
        <title>Whole genome shotgun sequence of Adhaeribacter aerolatus NBRC 106133.</title>
        <authorList>
            <person name="Hosoyama A."/>
            <person name="Uohara A."/>
            <person name="Ohji S."/>
            <person name="Ichikawa N."/>
        </authorList>
    </citation>
    <scope>NUCLEOTIDE SEQUENCE [LARGE SCALE GENOMIC DNA]</scope>
    <source>
        <strain evidence="1 2">NBRC 106133</strain>
    </source>
</reference>
<accession>A0A512ATR8</accession>
<comment type="caution">
    <text evidence="1">The sequence shown here is derived from an EMBL/GenBank/DDBJ whole genome shotgun (WGS) entry which is preliminary data.</text>
</comment>
<organism evidence="1 2">
    <name type="scientific">Adhaeribacter aerolatus</name>
    <dbReference type="NCBI Taxonomy" id="670289"/>
    <lineage>
        <taxon>Bacteria</taxon>
        <taxon>Pseudomonadati</taxon>
        <taxon>Bacteroidota</taxon>
        <taxon>Cytophagia</taxon>
        <taxon>Cytophagales</taxon>
        <taxon>Hymenobacteraceae</taxon>
        <taxon>Adhaeribacter</taxon>
    </lineage>
</organism>
<evidence type="ECO:0000313" key="1">
    <source>
        <dbReference type="EMBL" id="GEO03105.1"/>
    </source>
</evidence>
<gene>
    <name evidence="1" type="ORF">AAE02nite_07690</name>
</gene>
<keyword evidence="2" id="KW-1185">Reference proteome</keyword>
<protein>
    <submittedName>
        <fullName evidence="1">Uncharacterized protein</fullName>
    </submittedName>
</protein>
<dbReference type="Proteomes" id="UP000321532">
    <property type="component" value="Unassembled WGS sequence"/>
</dbReference>
<evidence type="ECO:0000313" key="2">
    <source>
        <dbReference type="Proteomes" id="UP000321532"/>
    </source>
</evidence>
<name>A0A512ATR8_9BACT</name>